<reference evidence="10" key="1">
    <citation type="submission" date="2025-08" db="UniProtKB">
        <authorList>
            <consortium name="RefSeq"/>
        </authorList>
    </citation>
    <scope>IDENTIFICATION</scope>
</reference>
<dbReference type="RefSeq" id="XP_052742283.1">
    <property type="nucleotide sequence ID" value="XM_052886323.1"/>
</dbReference>
<dbReference type="SUPFAM" id="SSF50494">
    <property type="entry name" value="Trypsin-like serine proteases"/>
    <property type="match status" value="1"/>
</dbReference>
<keyword evidence="5" id="KW-1015">Disulfide bond</keyword>
<dbReference type="PROSITE" id="PS00134">
    <property type="entry name" value="TRYPSIN_HIS"/>
    <property type="match status" value="1"/>
</dbReference>
<dbReference type="PROSITE" id="PS00135">
    <property type="entry name" value="TRYPSIN_SER"/>
    <property type="match status" value="1"/>
</dbReference>
<dbReference type="PANTHER" id="PTHR24276:SF98">
    <property type="entry name" value="FI18310P1-RELATED"/>
    <property type="match status" value="1"/>
</dbReference>
<evidence type="ECO:0000256" key="4">
    <source>
        <dbReference type="ARBA" id="ARBA00022825"/>
    </source>
</evidence>
<keyword evidence="3 6" id="KW-0378">Hydrolase</keyword>
<dbReference type="GeneID" id="112053923"/>
<dbReference type="InterPro" id="IPR018114">
    <property type="entry name" value="TRYPSIN_HIS"/>
</dbReference>
<dbReference type="Gene3D" id="2.40.10.10">
    <property type="entry name" value="Trypsin-like serine proteases"/>
    <property type="match status" value="1"/>
</dbReference>
<keyword evidence="9" id="KW-1185">Reference proteome</keyword>
<dbReference type="Pfam" id="PF00089">
    <property type="entry name" value="Trypsin"/>
    <property type="match status" value="1"/>
</dbReference>
<dbReference type="SMART" id="SM00020">
    <property type="entry name" value="Tryp_SPc"/>
    <property type="match status" value="1"/>
</dbReference>
<keyword evidence="7" id="KW-0732">Signal</keyword>
<gene>
    <name evidence="10" type="primary">LOC112053923</name>
</gene>
<comment type="similarity">
    <text evidence="1">Belongs to the peptidase S1 family.</text>
</comment>
<dbReference type="PROSITE" id="PS50240">
    <property type="entry name" value="TRYPSIN_DOM"/>
    <property type="match status" value="1"/>
</dbReference>
<evidence type="ECO:0000313" key="10">
    <source>
        <dbReference type="RefSeq" id="XP_052742283.1"/>
    </source>
</evidence>
<evidence type="ECO:0000313" key="9">
    <source>
        <dbReference type="Proteomes" id="UP001652582"/>
    </source>
</evidence>
<dbReference type="InterPro" id="IPR050430">
    <property type="entry name" value="Peptidase_S1"/>
</dbReference>
<feature type="signal peptide" evidence="7">
    <location>
        <begin position="1"/>
        <end position="16"/>
    </location>
</feature>
<dbReference type="Proteomes" id="UP001652582">
    <property type="component" value="Chromosome 16"/>
</dbReference>
<feature type="chain" id="PRO_5046061183" evidence="7">
    <location>
        <begin position="17"/>
        <end position="322"/>
    </location>
</feature>
<evidence type="ECO:0000256" key="6">
    <source>
        <dbReference type="RuleBase" id="RU363034"/>
    </source>
</evidence>
<name>A0ABM3LTD0_BICAN</name>
<evidence type="ECO:0000256" key="5">
    <source>
        <dbReference type="ARBA" id="ARBA00023157"/>
    </source>
</evidence>
<evidence type="ECO:0000256" key="7">
    <source>
        <dbReference type="SAM" id="SignalP"/>
    </source>
</evidence>
<evidence type="ECO:0000256" key="3">
    <source>
        <dbReference type="ARBA" id="ARBA00022801"/>
    </source>
</evidence>
<accession>A0ABM3LTD0</accession>
<evidence type="ECO:0000256" key="1">
    <source>
        <dbReference type="ARBA" id="ARBA00007664"/>
    </source>
</evidence>
<dbReference type="InterPro" id="IPR001254">
    <property type="entry name" value="Trypsin_dom"/>
</dbReference>
<dbReference type="CDD" id="cd00190">
    <property type="entry name" value="Tryp_SPc"/>
    <property type="match status" value="1"/>
</dbReference>
<sequence>MKVLVILVSFAALISAGTVPESARFNPVYDYMARIGIPEAERIRKAEEAALSSRIVGGNKAAHGQLPYQVGLISDIIGTTSRGICGGSLITENRVVTAAHCWFDGRNHGWRFTVVLGSVYLFSGGHRVLTSIVTTHPDWIPWLIRNDIMIVHLLVRVTLSRKLKKYSECLLRTLCTPLPTRQTIITIANMFTATISTIQLPTGRLLYENFAGYQATASGYGLTESGGNISAEQFLSYVQVNVIGNNVCGAAYPTIIQDAHICTSTLGNVGPLQGDSGGPLVVQTGGRIVLVGATSFGSALSLNLPTVYSRITYYIDFIKANL</sequence>
<organism evidence="9 10">
    <name type="scientific">Bicyclus anynana</name>
    <name type="common">Squinting bush brown butterfly</name>
    <dbReference type="NCBI Taxonomy" id="110368"/>
    <lineage>
        <taxon>Eukaryota</taxon>
        <taxon>Metazoa</taxon>
        <taxon>Ecdysozoa</taxon>
        <taxon>Arthropoda</taxon>
        <taxon>Hexapoda</taxon>
        <taxon>Insecta</taxon>
        <taxon>Pterygota</taxon>
        <taxon>Neoptera</taxon>
        <taxon>Endopterygota</taxon>
        <taxon>Lepidoptera</taxon>
        <taxon>Glossata</taxon>
        <taxon>Ditrysia</taxon>
        <taxon>Papilionoidea</taxon>
        <taxon>Nymphalidae</taxon>
        <taxon>Satyrinae</taxon>
        <taxon>Satyrini</taxon>
        <taxon>Mycalesina</taxon>
        <taxon>Bicyclus</taxon>
    </lineage>
</organism>
<protein>
    <submittedName>
        <fullName evidence="10">Chymotrypsin-1-like</fullName>
    </submittedName>
</protein>
<keyword evidence="4 6" id="KW-0720">Serine protease</keyword>
<evidence type="ECO:0000256" key="2">
    <source>
        <dbReference type="ARBA" id="ARBA00022670"/>
    </source>
</evidence>
<proteinExistence type="inferred from homology"/>
<feature type="domain" description="Peptidase S1" evidence="8">
    <location>
        <begin position="55"/>
        <end position="322"/>
    </location>
</feature>
<dbReference type="PANTHER" id="PTHR24276">
    <property type="entry name" value="POLYSERASE-RELATED"/>
    <property type="match status" value="1"/>
</dbReference>
<dbReference type="InterPro" id="IPR009003">
    <property type="entry name" value="Peptidase_S1_PA"/>
</dbReference>
<evidence type="ECO:0000259" key="8">
    <source>
        <dbReference type="PROSITE" id="PS50240"/>
    </source>
</evidence>
<dbReference type="InterPro" id="IPR033116">
    <property type="entry name" value="TRYPSIN_SER"/>
</dbReference>
<dbReference type="PRINTS" id="PR00722">
    <property type="entry name" value="CHYMOTRYPSIN"/>
</dbReference>
<dbReference type="InterPro" id="IPR043504">
    <property type="entry name" value="Peptidase_S1_PA_chymotrypsin"/>
</dbReference>
<keyword evidence="2 6" id="KW-0645">Protease</keyword>
<dbReference type="InterPro" id="IPR001314">
    <property type="entry name" value="Peptidase_S1A"/>
</dbReference>